<dbReference type="Proteomes" id="UP000242792">
    <property type="component" value="Chromosome"/>
</dbReference>
<dbReference type="OrthoDB" id="9804751at2"/>
<reference evidence="2 5" key="2">
    <citation type="submission" date="2017-03" db="EMBL/GenBank/DDBJ databases">
        <title>Rapid Whole Genome Sequencing of Comamonas kerstersii Causing Continuous ambulatory Peritoneal Dialysis-Associated Peritonitis.</title>
        <authorList>
            <person name="Zheng B."/>
        </authorList>
    </citation>
    <scope>NUCLEOTIDE SEQUENCE [LARGE SCALE GENOMIC DNA]</scope>
    <source>
        <strain evidence="2 5">8943</strain>
    </source>
</reference>
<dbReference type="KEGG" id="cke:B5M06_04415"/>
<dbReference type="PANTHER" id="PTHR33525:SF4">
    <property type="entry name" value="CYCLIC DI-GMP PHOSPHODIESTERASE CDGJ"/>
    <property type="match status" value="1"/>
</dbReference>
<dbReference type="Gene3D" id="1.10.3210.10">
    <property type="entry name" value="Hypothetical protein af1432"/>
    <property type="match status" value="1"/>
</dbReference>
<reference evidence="3 4" key="1">
    <citation type="submission" date="2015-12" db="EMBL/GenBank/DDBJ databases">
        <title>Complete genome sequence of a multi-drug resistant strain Acidovorax sp. 12322-1.</title>
        <authorList>
            <person name="Ming D."/>
            <person name="Wang M."/>
            <person name="Hu S."/>
            <person name="Zhou Y."/>
            <person name="Jiang T."/>
        </authorList>
    </citation>
    <scope>NUCLEOTIDE SEQUENCE [LARGE SCALE GENOMIC DNA]</scope>
    <source>
        <strain evidence="3 4">12322-1</strain>
    </source>
</reference>
<dbReference type="EMBL" id="CP020121">
    <property type="protein sequence ID" value="AQZ97621.1"/>
    <property type="molecule type" value="Genomic_DNA"/>
</dbReference>
<dbReference type="PROSITE" id="PS51833">
    <property type="entry name" value="HDOD"/>
    <property type="match status" value="1"/>
</dbReference>
<proteinExistence type="predicted"/>
<sequence length="410" mass="45729">MGYRPLWNVQRQLAGVQLFLRDDPERPTDVAHLLRILQEMWAPTSPLLLLSPQSPAMLQALLTHITPCPHWALEVRAPWLQQHPALQEQVAATCARGVRLVWRGGMDALPSANQACNYACSLLHLAPQQALQLMRASANPAAMQGLGLLQGQMYEDIHSQTLVQHCLEHYQASAVAGWPTEDVLHRVRGTRALYPMHAHVLRLLKAVDADESLETFEAILSEDPLLAYRFMLYANSAALGARNPINSLRRALVMLGYGPLKAWLANELVHASHDQDLQPIRLATVMRAQLTSHLLDAGVSQELRSEVYLCGLFARLNELLDEPLETTLTRLPLSERIPEAAIHGQGPYAPSLQLAFAMESEDSLMQIPQLCEQYEISLEHVNRSLLRLACEWPSQRPAWSPTPKTRAASA</sequence>
<gene>
    <name evidence="3" type="ORF">AS359_12195</name>
    <name evidence="2" type="ORF">B5M06_04415</name>
</gene>
<accession>A0A1V0BCN9</accession>
<dbReference type="InterPro" id="IPR052340">
    <property type="entry name" value="RNase_Y/CdgJ"/>
</dbReference>
<accession>A0A0W7Z5C9</accession>
<dbReference type="Pfam" id="PF08668">
    <property type="entry name" value="HDOD"/>
    <property type="match status" value="1"/>
</dbReference>
<dbReference type="PANTHER" id="PTHR33525">
    <property type="match status" value="1"/>
</dbReference>
<evidence type="ECO:0000259" key="1">
    <source>
        <dbReference type="PROSITE" id="PS51833"/>
    </source>
</evidence>
<evidence type="ECO:0000313" key="2">
    <source>
        <dbReference type="EMBL" id="AQZ97621.1"/>
    </source>
</evidence>
<name>A0A0W7Z5C9_9BURK</name>
<evidence type="ECO:0000313" key="4">
    <source>
        <dbReference type="Proteomes" id="UP000053300"/>
    </source>
</evidence>
<dbReference type="Proteomes" id="UP000053300">
    <property type="component" value="Unassembled WGS sequence"/>
</dbReference>
<dbReference type="EMBL" id="LPXH01000014">
    <property type="protein sequence ID" value="KUF42446.1"/>
    <property type="molecule type" value="Genomic_DNA"/>
</dbReference>
<dbReference type="SUPFAM" id="SSF109604">
    <property type="entry name" value="HD-domain/PDEase-like"/>
    <property type="match status" value="1"/>
</dbReference>
<keyword evidence="4" id="KW-1185">Reference proteome</keyword>
<evidence type="ECO:0000313" key="3">
    <source>
        <dbReference type="EMBL" id="KUF42446.1"/>
    </source>
</evidence>
<organism evidence="3 4">
    <name type="scientific">Comamonas kerstersii</name>
    <dbReference type="NCBI Taxonomy" id="225992"/>
    <lineage>
        <taxon>Bacteria</taxon>
        <taxon>Pseudomonadati</taxon>
        <taxon>Pseudomonadota</taxon>
        <taxon>Betaproteobacteria</taxon>
        <taxon>Burkholderiales</taxon>
        <taxon>Comamonadaceae</taxon>
        <taxon>Comamonas</taxon>
    </lineage>
</organism>
<feature type="domain" description="HDOD" evidence="1">
    <location>
        <begin position="193"/>
        <end position="384"/>
    </location>
</feature>
<dbReference type="STRING" id="225992.B5M06_04415"/>
<evidence type="ECO:0000313" key="5">
    <source>
        <dbReference type="Proteomes" id="UP000242792"/>
    </source>
</evidence>
<protein>
    <submittedName>
        <fullName evidence="2">HDOD domain-containing protein</fullName>
    </submittedName>
</protein>
<dbReference type="AlphaFoldDB" id="A0A0W7Z5C9"/>
<dbReference type="InterPro" id="IPR013976">
    <property type="entry name" value="HDOD"/>
</dbReference>